<sequence>MQLRYIPACSGPAPSVLFETFWLFFDNSEVSYSWVRNLEQIKRISSTNLQTKKNIIPVIPHFQYLTERFVYSKVKKQNLRSVEFLTLSWQYRQKPTDEVALEGVTIMKRKLYGEDHQNTDCTSISSFSHEEDYPVLFQIAINTDYRGYFSHMREGNSWNVHFRRNCNDVELNGVLEFLGKLLSLLNPNVGK</sequence>
<gene>
    <name evidence="1" type="ORF">HAX54_046511</name>
</gene>
<protein>
    <submittedName>
        <fullName evidence="1">Uncharacterized protein</fullName>
    </submittedName>
</protein>
<proteinExistence type="predicted"/>
<evidence type="ECO:0000313" key="2">
    <source>
        <dbReference type="Proteomes" id="UP000823775"/>
    </source>
</evidence>
<comment type="caution">
    <text evidence="1">The sequence shown here is derived from an EMBL/GenBank/DDBJ whole genome shotgun (WGS) entry which is preliminary data.</text>
</comment>
<accession>A0ABS8WH50</accession>
<dbReference type="Proteomes" id="UP000823775">
    <property type="component" value="Unassembled WGS sequence"/>
</dbReference>
<evidence type="ECO:0000313" key="1">
    <source>
        <dbReference type="EMBL" id="MCE3050130.1"/>
    </source>
</evidence>
<name>A0ABS8WH50_DATST</name>
<organism evidence="1 2">
    <name type="scientific">Datura stramonium</name>
    <name type="common">Jimsonweed</name>
    <name type="synonym">Common thornapple</name>
    <dbReference type="NCBI Taxonomy" id="4076"/>
    <lineage>
        <taxon>Eukaryota</taxon>
        <taxon>Viridiplantae</taxon>
        <taxon>Streptophyta</taxon>
        <taxon>Embryophyta</taxon>
        <taxon>Tracheophyta</taxon>
        <taxon>Spermatophyta</taxon>
        <taxon>Magnoliopsida</taxon>
        <taxon>eudicotyledons</taxon>
        <taxon>Gunneridae</taxon>
        <taxon>Pentapetalae</taxon>
        <taxon>asterids</taxon>
        <taxon>lamiids</taxon>
        <taxon>Solanales</taxon>
        <taxon>Solanaceae</taxon>
        <taxon>Solanoideae</taxon>
        <taxon>Datureae</taxon>
        <taxon>Datura</taxon>
    </lineage>
</organism>
<reference evidence="1 2" key="1">
    <citation type="journal article" date="2021" name="BMC Genomics">
        <title>Datura genome reveals duplications of psychoactive alkaloid biosynthetic genes and high mutation rate following tissue culture.</title>
        <authorList>
            <person name="Rajewski A."/>
            <person name="Carter-House D."/>
            <person name="Stajich J."/>
            <person name="Litt A."/>
        </authorList>
    </citation>
    <scope>NUCLEOTIDE SEQUENCE [LARGE SCALE GENOMIC DNA]</scope>
    <source>
        <strain evidence="1">AR-01</strain>
    </source>
</reference>
<keyword evidence="2" id="KW-1185">Reference proteome</keyword>
<dbReference type="EMBL" id="JACEIK010007348">
    <property type="protein sequence ID" value="MCE3050130.1"/>
    <property type="molecule type" value="Genomic_DNA"/>
</dbReference>